<gene>
    <name evidence="10" type="ORF">DAPK24_004960</name>
</gene>
<dbReference type="PANTHER" id="PTHR45937">
    <property type="entry name" value="ASPARAGINE SYNTHETASE DOMAIN-CONTAINING PROTEIN 1"/>
    <property type="match status" value="1"/>
</dbReference>
<evidence type="ECO:0000313" key="10">
    <source>
        <dbReference type="EMBL" id="GMM43921.1"/>
    </source>
</evidence>
<feature type="binding site" evidence="8">
    <location>
        <position position="250"/>
    </location>
    <ligand>
        <name>ATP</name>
        <dbReference type="ChEBI" id="CHEBI:30616"/>
    </ligand>
</feature>
<protein>
    <submittedName>
        <fullName evidence="10">Asparagine synthase</fullName>
    </submittedName>
</protein>
<dbReference type="GO" id="GO:0006529">
    <property type="term" value="P:asparagine biosynthetic process"/>
    <property type="evidence" value="ECO:0007669"/>
    <property type="project" value="UniProtKB-KW"/>
</dbReference>
<dbReference type="Gene3D" id="3.60.20.10">
    <property type="entry name" value="Glutamine Phosphoribosylpyrophosphate, subunit 1, domain 1"/>
    <property type="match status" value="1"/>
</dbReference>
<keyword evidence="5 7" id="KW-0315">Glutamine amidotransferase</keyword>
<dbReference type="CDD" id="cd01991">
    <property type="entry name" value="Asn_synthase_B_C"/>
    <property type="match status" value="1"/>
</dbReference>
<dbReference type="GO" id="GO:0004066">
    <property type="term" value="F:asparagine synthase (glutamine-hydrolyzing) activity"/>
    <property type="evidence" value="ECO:0007669"/>
    <property type="project" value="InterPro"/>
</dbReference>
<dbReference type="InterPro" id="IPR029055">
    <property type="entry name" value="Ntn_hydrolases_N"/>
</dbReference>
<feature type="binding site" evidence="8">
    <location>
        <position position="90"/>
    </location>
    <ligand>
        <name>L-glutamine</name>
        <dbReference type="ChEBI" id="CHEBI:58359"/>
    </ligand>
</feature>
<dbReference type="InterPro" id="IPR051857">
    <property type="entry name" value="Asn_synthetase_domain"/>
</dbReference>
<reference evidence="10 11" key="1">
    <citation type="journal article" date="2023" name="Elife">
        <title>Identification of key yeast species and microbe-microbe interactions impacting larval growth of Drosophila in the wild.</title>
        <authorList>
            <person name="Mure A."/>
            <person name="Sugiura Y."/>
            <person name="Maeda R."/>
            <person name="Honda K."/>
            <person name="Sakurai N."/>
            <person name="Takahashi Y."/>
            <person name="Watada M."/>
            <person name="Katoh T."/>
            <person name="Gotoh A."/>
            <person name="Gotoh Y."/>
            <person name="Taniguchi I."/>
            <person name="Nakamura K."/>
            <person name="Hayashi T."/>
            <person name="Katayama T."/>
            <person name="Uemura T."/>
            <person name="Hattori Y."/>
        </authorList>
    </citation>
    <scope>NUCLEOTIDE SEQUENCE [LARGE SCALE GENOMIC DNA]</scope>
    <source>
        <strain evidence="10 11">PK-24</strain>
    </source>
</reference>
<evidence type="ECO:0000256" key="6">
    <source>
        <dbReference type="PIRNR" id="PIRNR001589"/>
    </source>
</evidence>
<feature type="binding site" evidence="8">
    <location>
        <begin position="376"/>
        <end position="377"/>
    </location>
    <ligand>
        <name>ATP</name>
        <dbReference type="ChEBI" id="CHEBI:30616"/>
    </ligand>
</feature>
<dbReference type="GO" id="GO:0005524">
    <property type="term" value="F:ATP binding"/>
    <property type="evidence" value="ECO:0007669"/>
    <property type="project" value="UniProtKB-KW"/>
</dbReference>
<proteinExistence type="predicted"/>
<sequence>MCGILFHYSEGSSINYDDYSEDTLFKSLIPIIRERGGDYERSTHVDDIKLYSSVLSLRQPLVKQPLIDERFVIQFNGELYNDEISENMNDVEFLHHLLIKNEGNVHKTIGSLKGEFAFTIYDTLESIFYFGKDAFGRKSLCFSDDEMGDVYISSCFPTNKSKRTKFKECEKGIVYYYDIVSRVLGWDSFNESDDLPNFLNVLNDYNREITYNQDEIITELHEKLSKAVKRRISTIFPLEKDKTDSKFAVLFSGGIDCTLICGLCGELCEQNTTIDLLNVSFSNPRANLSYDETPDRMLAIKNCNELNQVYNKKGVYFNLIKVNVPYDEYLKAKQRVIDLIYPNDTEMDLSIAIAFYFATSGKNSEGKDSNCKVLLSGLGADEIFGGYTRHERIFTGISNQIRRKLQGKPVKDETIYDINELQKELRDELQVDIDRLWERNLMRDDKVISCWNKEARYPFLDEELNEWCTSMGKIPLTMKLNFNEETGEITRKLALRELAKYMKLDFVSQEAKRAIQFGSKSAKMDVGSGKVKGTDKL</sequence>
<feature type="active site" description="For GATase activity" evidence="7">
    <location>
        <position position="2"/>
    </location>
</feature>
<comment type="caution">
    <text evidence="10">The sequence shown here is derived from an EMBL/GenBank/DDBJ whole genome shotgun (WGS) entry which is preliminary data.</text>
</comment>
<evidence type="ECO:0000256" key="5">
    <source>
        <dbReference type="ARBA" id="ARBA00022962"/>
    </source>
</evidence>
<evidence type="ECO:0000256" key="1">
    <source>
        <dbReference type="ARBA" id="ARBA00022605"/>
    </source>
</evidence>
<keyword evidence="4 7" id="KW-0061">Asparagine biosynthesis</keyword>
<dbReference type="PIRSF" id="PIRSF001589">
    <property type="entry name" value="Asn_synthetase_glu-h"/>
    <property type="match status" value="1"/>
</dbReference>
<accession>A0AAV5QXA2</accession>
<dbReference type="InterPro" id="IPR017932">
    <property type="entry name" value="GATase_2_dom"/>
</dbReference>
<dbReference type="PANTHER" id="PTHR45937:SF1">
    <property type="entry name" value="ASPARAGINE SYNTHETASE DOMAIN-CONTAINING PROTEIN 1"/>
    <property type="match status" value="1"/>
</dbReference>
<keyword evidence="1 7" id="KW-0028">Amino-acid biosynthesis</keyword>
<organism evidence="10 11">
    <name type="scientific">Pichia kluyveri</name>
    <name type="common">Yeast</name>
    <dbReference type="NCBI Taxonomy" id="36015"/>
    <lineage>
        <taxon>Eukaryota</taxon>
        <taxon>Fungi</taxon>
        <taxon>Dikarya</taxon>
        <taxon>Ascomycota</taxon>
        <taxon>Saccharomycotina</taxon>
        <taxon>Pichiomycetes</taxon>
        <taxon>Pichiales</taxon>
        <taxon>Pichiaceae</taxon>
        <taxon>Pichia</taxon>
    </lineage>
</organism>
<keyword evidence="3 6" id="KW-0067">ATP-binding</keyword>
<evidence type="ECO:0000313" key="11">
    <source>
        <dbReference type="Proteomes" id="UP001378960"/>
    </source>
</evidence>
<dbReference type="Gene3D" id="3.40.50.620">
    <property type="entry name" value="HUPs"/>
    <property type="match status" value="1"/>
</dbReference>
<keyword evidence="2 6" id="KW-0547">Nucleotide-binding</keyword>
<dbReference type="InterPro" id="IPR014729">
    <property type="entry name" value="Rossmann-like_a/b/a_fold"/>
</dbReference>
<dbReference type="EMBL" id="BTGB01000001">
    <property type="protein sequence ID" value="GMM43921.1"/>
    <property type="molecule type" value="Genomic_DNA"/>
</dbReference>
<dbReference type="PROSITE" id="PS51278">
    <property type="entry name" value="GATASE_TYPE_2"/>
    <property type="match status" value="1"/>
</dbReference>
<dbReference type="Pfam" id="PF13537">
    <property type="entry name" value="GATase_7"/>
    <property type="match status" value="1"/>
</dbReference>
<dbReference type="SUPFAM" id="SSF56235">
    <property type="entry name" value="N-terminal nucleophile aminohydrolases (Ntn hydrolases)"/>
    <property type="match status" value="1"/>
</dbReference>
<evidence type="ECO:0000256" key="7">
    <source>
        <dbReference type="PIRSR" id="PIRSR001589-1"/>
    </source>
</evidence>
<dbReference type="SUPFAM" id="SSF52402">
    <property type="entry name" value="Adenine nucleotide alpha hydrolases-like"/>
    <property type="match status" value="1"/>
</dbReference>
<dbReference type="InterPro" id="IPR001962">
    <property type="entry name" value="Asn_synthase"/>
</dbReference>
<evidence type="ECO:0000256" key="3">
    <source>
        <dbReference type="ARBA" id="ARBA00022840"/>
    </source>
</evidence>
<dbReference type="AlphaFoldDB" id="A0AAV5QXA2"/>
<dbReference type="Pfam" id="PF00733">
    <property type="entry name" value="Asn_synthase"/>
    <property type="match status" value="1"/>
</dbReference>
<name>A0AAV5QXA2_PICKL</name>
<dbReference type="InterPro" id="IPR006426">
    <property type="entry name" value="Asn_synth_AEB"/>
</dbReference>
<evidence type="ECO:0000256" key="4">
    <source>
        <dbReference type="ARBA" id="ARBA00022888"/>
    </source>
</evidence>
<evidence type="ECO:0000259" key="9">
    <source>
        <dbReference type="PROSITE" id="PS51278"/>
    </source>
</evidence>
<dbReference type="Proteomes" id="UP001378960">
    <property type="component" value="Unassembled WGS sequence"/>
</dbReference>
<evidence type="ECO:0000256" key="8">
    <source>
        <dbReference type="PIRSR" id="PIRSR001589-2"/>
    </source>
</evidence>
<evidence type="ECO:0000256" key="2">
    <source>
        <dbReference type="ARBA" id="ARBA00022741"/>
    </source>
</evidence>
<keyword evidence="11" id="KW-1185">Reference proteome</keyword>
<feature type="domain" description="Glutamine amidotransferase type-2" evidence="9">
    <location>
        <begin position="2"/>
        <end position="180"/>
    </location>
</feature>